<evidence type="ECO:0000313" key="2">
    <source>
        <dbReference type="Proteomes" id="UP000753908"/>
    </source>
</evidence>
<evidence type="ECO:0000313" key="1">
    <source>
        <dbReference type="EMBL" id="MBW4549094.1"/>
    </source>
</evidence>
<organism evidence="1 2">
    <name type="scientific">Symplocastrum torsivum CPER-KK1</name>
    <dbReference type="NCBI Taxonomy" id="450513"/>
    <lineage>
        <taxon>Bacteria</taxon>
        <taxon>Bacillati</taxon>
        <taxon>Cyanobacteriota</taxon>
        <taxon>Cyanophyceae</taxon>
        <taxon>Oscillatoriophycideae</taxon>
        <taxon>Oscillatoriales</taxon>
        <taxon>Microcoleaceae</taxon>
        <taxon>Symplocastrum</taxon>
    </lineage>
</organism>
<protein>
    <recommendedName>
        <fullName evidence="3">Ribbon-helix-helix protein CopG domain-containing protein</fullName>
    </recommendedName>
</protein>
<dbReference type="AlphaFoldDB" id="A0A951PTI4"/>
<evidence type="ECO:0008006" key="3">
    <source>
        <dbReference type="Google" id="ProtNLM"/>
    </source>
</evidence>
<reference evidence="1" key="2">
    <citation type="journal article" date="2022" name="Microbiol. Resour. Announc.">
        <title>Metagenome Sequencing to Explore Phylogenomics of Terrestrial Cyanobacteria.</title>
        <authorList>
            <person name="Ward R.D."/>
            <person name="Stajich J.E."/>
            <person name="Johansen J.R."/>
            <person name="Huntemann M."/>
            <person name="Clum A."/>
            <person name="Foster B."/>
            <person name="Foster B."/>
            <person name="Roux S."/>
            <person name="Palaniappan K."/>
            <person name="Varghese N."/>
            <person name="Mukherjee S."/>
            <person name="Reddy T.B.K."/>
            <person name="Daum C."/>
            <person name="Copeland A."/>
            <person name="Chen I.A."/>
            <person name="Ivanova N.N."/>
            <person name="Kyrpides N.C."/>
            <person name="Shapiro N."/>
            <person name="Eloe-Fadrosh E.A."/>
            <person name="Pietrasiak N."/>
        </authorList>
    </citation>
    <scope>NUCLEOTIDE SEQUENCE</scope>
    <source>
        <strain evidence="1">CPER-KK1</strain>
    </source>
</reference>
<proteinExistence type="predicted"/>
<dbReference type="EMBL" id="JAHHIF010000082">
    <property type="protein sequence ID" value="MBW4549094.1"/>
    <property type="molecule type" value="Genomic_DNA"/>
</dbReference>
<dbReference type="Proteomes" id="UP000753908">
    <property type="component" value="Unassembled WGS sequence"/>
</dbReference>
<name>A0A951PTI4_9CYAN</name>
<comment type="caution">
    <text evidence="1">The sequence shown here is derived from an EMBL/GenBank/DDBJ whole genome shotgun (WGS) entry which is preliminary data.</text>
</comment>
<accession>A0A951PTI4</accession>
<gene>
    <name evidence="1" type="ORF">KME25_32520</name>
</gene>
<sequence length="80" mass="8872">MPKGKKRMRGEPVYHDELKKSLNLTVTPTGARGLEEIAQELGLSSKSELVDQIGRRVLIVSPNPAVKQDTEESADWRSQA</sequence>
<reference evidence="1" key="1">
    <citation type="submission" date="2021-05" db="EMBL/GenBank/DDBJ databases">
        <authorList>
            <person name="Pietrasiak N."/>
            <person name="Ward R."/>
            <person name="Stajich J.E."/>
            <person name="Kurbessoian T."/>
        </authorList>
    </citation>
    <scope>NUCLEOTIDE SEQUENCE</scope>
    <source>
        <strain evidence="1">CPER-KK1</strain>
    </source>
</reference>